<evidence type="ECO:0000313" key="2">
    <source>
        <dbReference type="Proteomes" id="UP000198508"/>
    </source>
</evidence>
<accession>A0A1I0K9U6</accession>
<reference evidence="2" key="1">
    <citation type="submission" date="2016-10" db="EMBL/GenBank/DDBJ databases">
        <authorList>
            <person name="Varghese N."/>
            <person name="Submissions S."/>
        </authorList>
    </citation>
    <scope>NUCLEOTIDE SEQUENCE [LARGE SCALE GENOMIC DNA]</scope>
    <source>
        <strain evidence="2">NLAE-zl-G277</strain>
    </source>
</reference>
<sequence length="173" mass="19885">MIHGSKELERKLEALEGIADQHMERLVRNQITRIQAEAKRLCPVEGEELRDSIRTMVERDGDVIVGAAYTNKAYAGYVEMGTGPKGEANHSGISPVLNPSYSQDPWWIHESQIDKGLAEKYHWFYIETEDGRFYQCTGQPARPFMYPALKNNEDRVVTNMENALKRELRKVCR</sequence>
<dbReference type="RefSeq" id="WP_092371794.1">
    <property type="nucleotide sequence ID" value="NZ_DAINWJ010000136.1"/>
</dbReference>
<dbReference type="EMBL" id="FOIM01000057">
    <property type="protein sequence ID" value="SEU20866.1"/>
    <property type="molecule type" value="Genomic_DNA"/>
</dbReference>
<dbReference type="AlphaFoldDB" id="A0A1I0K9U6"/>
<organism evidence="1 2">
    <name type="scientific">Enterocloster lavalensis</name>
    <dbReference type="NCBI Taxonomy" id="460384"/>
    <lineage>
        <taxon>Bacteria</taxon>
        <taxon>Bacillati</taxon>
        <taxon>Bacillota</taxon>
        <taxon>Clostridia</taxon>
        <taxon>Lachnospirales</taxon>
        <taxon>Lachnospiraceae</taxon>
        <taxon>Enterocloster</taxon>
    </lineage>
</organism>
<dbReference type="Pfam" id="PF04883">
    <property type="entry name" value="HK97-gp10_like"/>
    <property type="match status" value="1"/>
</dbReference>
<dbReference type="InterPro" id="IPR010064">
    <property type="entry name" value="HK97-gp10_tail"/>
</dbReference>
<dbReference type="Proteomes" id="UP000198508">
    <property type="component" value="Unassembled WGS sequence"/>
</dbReference>
<dbReference type="NCBIfam" id="TIGR01725">
    <property type="entry name" value="phge_HK97_gp10"/>
    <property type="match status" value="1"/>
</dbReference>
<gene>
    <name evidence="1" type="ORF">SAMN05216313_15710</name>
</gene>
<keyword evidence="2" id="KW-1185">Reference proteome</keyword>
<dbReference type="STRING" id="460384.SAMN05216313_15710"/>
<proteinExistence type="predicted"/>
<dbReference type="GeneID" id="93281382"/>
<evidence type="ECO:0000313" key="1">
    <source>
        <dbReference type="EMBL" id="SEU20866.1"/>
    </source>
</evidence>
<name>A0A1I0K9U6_9FIRM</name>
<protein>
    <submittedName>
        <fullName evidence="1">Phage protein, HK97 gp10 family</fullName>
    </submittedName>
</protein>